<evidence type="ECO:0000256" key="8">
    <source>
        <dbReference type="ARBA" id="ARBA00022842"/>
    </source>
</evidence>
<comment type="subunit">
    <text evidence="10">Monomer.</text>
</comment>
<dbReference type="SUPFAM" id="SSF52540">
    <property type="entry name" value="P-loop containing nucleoside triphosphate hydrolases"/>
    <property type="match status" value="1"/>
</dbReference>
<evidence type="ECO:0000256" key="10">
    <source>
        <dbReference type="HAMAP-Rule" id="MF_00185"/>
    </source>
</evidence>
<dbReference type="AlphaFoldDB" id="F2NSC0"/>
<comment type="function">
    <text evidence="2 10 12">Catalyzes the transfer of a dimethylallyl group onto the adenine at position 37 in tRNAs that read codons beginning with uridine, leading to the formation of N6-(dimethylallyl)adenosine (i(6)A).</text>
</comment>
<evidence type="ECO:0000256" key="5">
    <source>
        <dbReference type="ARBA" id="ARBA00022694"/>
    </source>
</evidence>
<evidence type="ECO:0000256" key="1">
    <source>
        <dbReference type="ARBA" id="ARBA00001946"/>
    </source>
</evidence>
<feature type="binding site" evidence="10">
    <location>
        <begin position="15"/>
        <end position="20"/>
    </location>
    <ligand>
        <name>substrate</name>
    </ligand>
</feature>
<evidence type="ECO:0000256" key="7">
    <source>
        <dbReference type="ARBA" id="ARBA00022840"/>
    </source>
</evidence>
<dbReference type="HAMAP" id="MF_00185">
    <property type="entry name" value="IPP_trans"/>
    <property type="match status" value="1"/>
</dbReference>
<dbReference type="InterPro" id="IPR018022">
    <property type="entry name" value="IPT"/>
</dbReference>
<comment type="caution">
    <text evidence="10">Lacks conserved residue(s) required for the propagation of feature annotation.</text>
</comment>
<comment type="similarity">
    <text evidence="3 10 13">Belongs to the IPP transferase family.</text>
</comment>
<dbReference type="InterPro" id="IPR027417">
    <property type="entry name" value="P-loop_NTPase"/>
</dbReference>
<dbReference type="OrthoDB" id="9776390at2"/>
<gene>
    <name evidence="10" type="primary">miaA</name>
    <name evidence="14" type="ordered locus">Tresu_1659</name>
</gene>
<keyword evidence="8 10" id="KW-0460">Magnesium</keyword>
<dbReference type="Pfam" id="PF01715">
    <property type="entry name" value="IPPT"/>
    <property type="match status" value="1"/>
</dbReference>
<dbReference type="Proteomes" id="UP000006852">
    <property type="component" value="Chromosome"/>
</dbReference>
<feature type="binding site" evidence="10">
    <location>
        <begin position="13"/>
        <end position="20"/>
    </location>
    <ligand>
        <name>ATP</name>
        <dbReference type="ChEBI" id="CHEBI:30616"/>
    </ligand>
</feature>
<dbReference type="NCBIfam" id="TIGR00174">
    <property type="entry name" value="miaA"/>
    <property type="match status" value="1"/>
</dbReference>
<dbReference type="RefSeq" id="WP_013701837.1">
    <property type="nucleotide sequence ID" value="NC_015385.1"/>
</dbReference>
<keyword evidence="6 10" id="KW-0547">Nucleotide-binding</keyword>
<dbReference type="PANTHER" id="PTHR11088">
    <property type="entry name" value="TRNA DIMETHYLALLYLTRANSFERASE"/>
    <property type="match status" value="1"/>
</dbReference>
<evidence type="ECO:0000256" key="3">
    <source>
        <dbReference type="ARBA" id="ARBA00005842"/>
    </source>
</evidence>
<dbReference type="STRING" id="869209.Tresu_1659"/>
<reference evidence="15" key="2">
    <citation type="submission" date="2011-04" db="EMBL/GenBank/DDBJ databases">
        <title>The complete genome of chromosome of Treponema succinifaciens DSM 2489.</title>
        <authorList>
            <person name="Lucas S."/>
            <person name="Copeland A."/>
            <person name="Lapidus A."/>
            <person name="Bruce D."/>
            <person name="Goodwin L."/>
            <person name="Pitluck S."/>
            <person name="Peters L."/>
            <person name="Kyrpides N."/>
            <person name="Mavromatis K."/>
            <person name="Ivanova N."/>
            <person name="Ovchinnikova G."/>
            <person name="Teshima H."/>
            <person name="Detter J.C."/>
            <person name="Tapia R."/>
            <person name="Han C."/>
            <person name="Land M."/>
            <person name="Hauser L."/>
            <person name="Markowitz V."/>
            <person name="Cheng J.-F."/>
            <person name="Hugenholtz P."/>
            <person name="Woyke T."/>
            <person name="Wu D."/>
            <person name="Gronow S."/>
            <person name="Wellnitz S."/>
            <person name="Brambilla E."/>
            <person name="Klenk H.-P."/>
            <person name="Eisen J.A."/>
        </authorList>
    </citation>
    <scope>NUCLEOTIDE SEQUENCE [LARGE SCALE GENOMIC DNA]</scope>
    <source>
        <strain evidence="15">ATCC 33096 / DSM 2489 / 6091</strain>
    </source>
</reference>
<evidence type="ECO:0000313" key="14">
    <source>
        <dbReference type="EMBL" id="AEB14556.1"/>
    </source>
</evidence>
<dbReference type="GO" id="GO:0052381">
    <property type="term" value="F:tRNA dimethylallyltransferase activity"/>
    <property type="evidence" value="ECO:0007669"/>
    <property type="project" value="UniProtKB-UniRule"/>
</dbReference>
<dbReference type="EC" id="2.5.1.75" evidence="10"/>
<comment type="catalytic activity">
    <reaction evidence="9 10 11">
        <text>adenosine(37) in tRNA + dimethylallyl diphosphate = N(6)-dimethylallyladenosine(37) in tRNA + diphosphate</text>
        <dbReference type="Rhea" id="RHEA:26482"/>
        <dbReference type="Rhea" id="RHEA-COMP:10162"/>
        <dbReference type="Rhea" id="RHEA-COMP:10375"/>
        <dbReference type="ChEBI" id="CHEBI:33019"/>
        <dbReference type="ChEBI" id="CHEBI:57623"/>
        <dbReference type="ChEBI" id="CHEBI:74411"/>
        <dbReference type="ChEBI" id="CHEBI:74415"/>
        <dbReference type="EC" id="2.5.1.75"/>
    </reaction>
</comment>
<dbReference type="GO" id="GO:0006400">
    <property type="term" value="P:tRNA modification"/>
    <property type="evidence" value="ECO:0007669"/>
    <property type="project" value="TreeGrafter"/>
</dbReference>
<dbReference type="EMBL" id="CP002631">
    <property type="protein sequence ID" value="AEB14556.1"/>
    <property type="molecule type" value="Genomic_DNA"/>
</dbReference>
<comment type="cofactor">
    <cofactor evidence="1 10">
        <name>Mg(2+)</name>
        <dbReference type="ChEBI" id="CHEBI:18420"/>
    </cofactor>
</comment>
<dbReference type="GeneID" id="302998814"/>
<dbReference type="PANTHER" id="PTHR11088:SF60">
    <property type="entry name" value="TRNA DIMETHYLALLYLTRANSFERASE"/>
    <property type="match status" value="1"/>
</dbReference>
<reference evidence="14 15" key="1">
    <citation type="journal article" date="2011" name="Stand. Genomic Sci.">
        <title>Complete genome sequence of Treponema succinifaciens type strain (6091).</title>
        <authorList>
            <person name="Han C."/>
            <person name="Gronow S."/>
            <person name="Teshima H."/>
            <person name="Lapidus A."/>
            <person name="Nolan M."/>
            <person name="Lucas S."/>
            <person name="Hammon N."/>
            <person name="Deshpande S."/>
            <person name="Cheng J.F."/>
            <person name="Zeytun A."/>
            <person name="Tapia R."/>
            <person name="Goodwin L."/>
            <person name="Pitluck S."/>
            <person name="Liolios K."/>
            <person name="Pagani I."/>
            <person name="Ivanova N."/>
            <person name="Mavromatis K."/>
            <person name="Mikhailova N."/>
            <person name="Huntemann M."/>
            <person name="Pati A."/>
            <person name="Chen A."/>
            <person name="Palaniappan K."/>
            <person name="Land M."/>
            <person name="Hauser L."/>
            <person name="Brambilla E.M."/>
            <person name="Rohde M."/>
            <person name="Goker M."/>
            <person name="Woyke T."/>
            <person name="Bristow J."/>
            <person name="Eisen J.A."/>
            <person name="Markowitz V."/>
            <person name="Hugenholtz P."/>
            <person name="Kyrpides N.C."/>
            <person name="Klenk H.P."/>
            <person name="Detter J.C."/>
        </authorList>
    </citation>
    <scope>NUCLEOTIDE SEQUENCE [LARGE SCALE GENOMIC DNA]</scope>
    <source>
        <strain evidence="15">ATCC 33096 / DSM 2489 / 6091</strain>
    </source>
</reference>
<keyword evidence="4 10" id="KW-0808">Transferase</keyword>
<evidence type="ECO:0000256" key="11">
    <source>
        <dbReference type="RuleBase" id="RU003783"/>
    </source>
</evidence>
<keyword evidence="15" id="KW-1185">Reference proteome</keyword>
<evidence type="ECO:0000256" key="9">
    <source>
        <dbReference type="ARBA" id="ARBA00049563"/>
    </source>
</evidence>
<dbReference type="HOGENOM" id="CLU_032616_0_1_12"/>
<name>F2NSC0_TRES6</name>
<sequence>MQEKNVNCVVLLGPTAVGKTAIAVRLADKFGWDVISADSRQVYKGLDLGSGKDLSEYFVNGRQIPYHLIDIVTLDSEYNVFCFQQDFYRTFNSLKAQGKFAFVAGGTGMYLDSVVRGYNLLTVPENFEQKKELEEKSLEELGAMLLSLKPELHNKSDLAIKERVVKALQIELFKTSPEGIKARSELLSRPKIEPLVIGTTLNRDELYKNIEIRLRQRIQEGMIDEVENLHKQYSWERLEKLGLEYRLVSFYLEGKISSKEEMESQLCASIRHFAKRQETWFRGMERKGVKIHWLPRETSKEARYFSAVELIEKYVPEF</sequence>
<dbReference type="GO" id="GO:0005524">
    <property type="term" value="F:ATP binding"/>
    <property type="evidence" value="ECO:0007669"/>
    <property type="project" value="UniProtKB-UniRule"/>
</dbReference>
<protein>
    <recommendedName>
        <fullName evidence="10">tRNA dimethylallyltransferase</fullName>
        <ecNumber evidence="10">2.5.1.75</ecNumber>
    </recommendedName>
    <alternativeName>
        <fullName evidence="10">Dimethylallyl diphosphate:tRNA dimethylallyltransferase</fullName>
        <shortName evidence="10">DMAPP:tRNA dimethylallyltransferase</shortName>
        <shortName evidence="10">DMATase</shortName>
    </alternativeName>
    <alternativeName>
        <fullName evidence="10">Isopentenyl-diphosphate:tRNA isopentenyltransferase</fullName>
        <shortName evidence="10">IPP transferase</shortName>
        <shortName evidence="10">IPPT</shortName>
        <shortName evidence="10">IPTase</shortName>
    </alternativeName>
</protein>
<dbReference type="KEGG" id="tsu:Tresu_1659"/>
<evidence type="ECO:0000313" key="15">
    <source>
        <dbReference type="Proteomes" id="UP000006852"/>
    </source>
</evidence>
<evidence type="ECO:0000256" key="12">
    <source>
        <dbReference type="RuleBase" id="RU003784"/>
    </source>
</evidence>
<evidence type="ECO:0000256" key="4">
    <source>
        <dbReference type="ARBA" id="ARBA00022679"/>
    </source>
</evidence>
<keyword evidence="7 10" id="KW-0067">ATP-binding</keyword>
<evidence type="ECO:0000256" key="2">
    <source>
        <dbReference type="ARBA" id="ARBA00003213"/>
    </source>
</evidence>
<accession>F2NSC0</accession>
<evidence type="ECO:0000256" key="13">
    <source>
        <dbReference type="RuleBase" id="RU003785"/>
    </source>
</evidence>
<feature type="region of interest" description="Interaction with substrate tRNA" evidence="10">
    <location>
        <begin position="38"/>
        <end position="41"/>
    </location>
</feature>
<proteinExistence type="inferred from homology"/>
<dbReference type="eggNOG" id="COG0324">
    <property type="taxonomic scope" value="Bacteria"/>
</dbReference>
<keyword evidence="5 10" id="KW-0819">tRNA processing</keyword>
<organism evidence="14 15">
    <name type="scientific">Treponema succinifaciens (strain ATCC 33096 / DSM 2489 / 6091)</name>
    <dbReference type="NCBI Taxonomy" id="869209"/>
    <lineage>
        <taxon>Bacteria</taxon>
        <taxon>Pseudomonadati</taxon>
        <taxon>Spirochaetota</taxon>
        <taxon>Spirochaetia</taxon>
        <taxon>Spirochaetales</taxon>
        <taxon>Treponemataceae</taxon>
        <taxon>Treponema</taxon>
    </lineage>
</organism>
<dbReference type="Gene3D" id="3.40.50.300">
    <property type="entry name" value="P-loop containing nucleotide triphosphate hydrolases"/>
    <property type="match status" value="1"/>
</dbReference>
<dbReference type="InterPro" id="IPR039657">
    <property type="entry name" value="Dimethylallyltransferase"/>
</dbReference>
<evidence type="ECO:0000256" key="6">
    <source>
        <dbReference type="ARBA" id="ARBA00022741"/>
    </source>
</evidence>
<feature type="site" description="Interaction with substrate tRNA" evidence="10">
    <location>
        <position position="107"/>
    </location>
</feature>